<dbReference type="SUPFAM" id="SSF50104">
    <property type="entry name" value="Translation proteins SH3-like domain"/>
    <property type="match status" value="1"/>
</dbReference>
<dbReference type="CDD" id="cd04470">
    <property type="entry name" value="S1_EF-P_repeat_1"/>
    <property type="match status" value="1"/>
</dbReference>
<comment type="similarity">
    <text evidence="3 7 9">Belongs to the elongation factor P family.</text>
</comment>
<evidence type="ECO:0000259" key="11">
    <source>
        <dbReference type="SMART" id="SM01185"/>
    </source>
</evidence>
<dbReference type="eggNOG" id="COG0231">
    <property type="taxonomic scope" value="Bacteria"/>
</dbReference>
<dbReference type="InterPro" id="IPR001059">
    <property type="entry name" value="Transl_elong_P/YeiP_cen"/>
</dbReference>
<dbReference type="Pfam" id="PF08207">
    <property type="entry name" value="EFP_N"/>
    <property type="match status" value="1"/>
</dbReference>
<evidence type="ECO:0000313" key="12">
    <source>
        <dbReference type="EMBL" id="BAM06661.1"/>
    </source>
</evidence>
<dbReference type="InterPro" id="IPR014722">
    <property type="entry name" value="Rib_uL2_dom2"/>
</dbReference>
<dbReference type="GO" id="GO:0005829">
    <property type="term" value="C:cytosol"/>
    <property type="evidence" value="ECO:0007669"/>
    <property type="project" value="UniProtKB-ARBA"/>
</dbReference>
<dbReference type="Pfam" id="PF01132">
    <property type="entry name" value="EFP"/>
    <property type="match status" value="1"/>
</dbReference>
<keyword evidence="5 7" id="KW-0251">Elongation factor</keyword>
<dbReference type="CDD" id="cd05794">
    <property type="entry name" value="S1_EF-P_repeat_2"/>
    <property type="match status" value="1"/>
</dbReference>
<keyword evidence="13" id="KW-1185">Reference proteome</keyword>
<dbReference type="HOGENOM" id="CLU_074944_0_1_0"/>
<feature type="domain" description="Elongation factor P C-terminal" evidence="10">
    <location>
        <begin position="131"/>
        <end position="186"/>
    </location>
</feature>
<dbReference type="UniPathway" id="UPA00345"/>
<dbReference type="Pfam" id="PF09285">
    <property type="entry name" value="Elong-fact-P_C"/>
    <property type="match status" value="1"/>
</dbReference>
<dbReference type="PANTHER" id="PTHR30053:SF12">
    <property type="entry name" value="ELONGATION FACTOR P (EF-P) FAMILY PROTEIN"/>
    <property type="match status" value="1"/>
</dbReference>
<dbReference type="OrthoDB" id="9801844at2"/>
<dbReference type="FunFam" id="2.30.30.30:FF:000003">
    <property type="entry name" value="Elongation factor P"/>
    <property type="match status" value="1"/>
</dbReference>
<gene>
    <name evidence="7" type="primary">efp</name>
    <name evidence="12" type="ordered locus">LFE_0957</name>
</gene>
<dbReference type="PATRIC" id="fig|1162668.3.peg.1102"/>
<dbReference type="RefSeq" id="WP_014449152.1">
    <property type="nucleotide sequence ID" value="NC_017094.1"/>
</dbReference>
<dbReference type="PIRSF" id="PIRSF005901">
    <property type="entry name" value="EF-P"/>
    <property type="match status" value="1"/>
</dbReference>
<dbReference type="InterPro" id="IPR015365">
    <property type="entry name" value="Elong-fact-P_C"/>
</dbReference>
<comment type="function">
    <text evidence="7">Involved in peptide bond synthesis. Stimulates efficient translation and peptide-bond synthesis on native or reconstituted 70S ribosomes in vitro. Probably functions indirectly by altering the affinity of the ribosome for aminoacyl-tRNA, thus increasing their reactivity as acceptors for peptidyl transferase.</text>
</comment>
<name>I0IN12_LEPFC</name>
<dbReference type="InterPro" id="IPR013185">
    <property type="entry name" value="Transl_elong_KOW-like"/>
</dbReference>
<evidence type="ECO:0000313" key="13">
    <source>
        <dbReference type="Proteomes" id="UP000007382"/>
    </source>
</evidence>
<evidence type="ECO:0000256" key="7">
    <source>
        <dbReference type="HAMAP-Rule" id="MF_00141"/>
    </source>
</evidence>
<dbReference type="GO" id="GO:0003746">
    <property type="term" value="F:translation elongation factor activity"/>
    <property type="evidence" value="ECO:0007669"/>
    <property type="project" value="UniProtKB-UniRule"/>
</dbReference>
<proteinExistence type="inferred from homology"/>
<keyword evidence="6 7" id="KW-0648">Protein biosynthesis</keyword>
<dbReference type="FunFam" id="2.40.50.140:FF:000009">
    <property type="entry name" value="Elongation factor P"/>
    <property type="match status" value="1"/>
</dbReference>
<evidence type="ECO:0000256" key="8">
    <source>
        <dbReference type="NCBIfam" id="TIGR00038"/>
    </source>
</evidence>
<dbReference type="PANTHER" id="PTHR30053">
    <property type="entry name" value="ELONGATION FACTOR P"/>
    <property type="match status" value="1"/>
</dbReference>
<dbReference type="InterPro" id="IPR020599">
    <property type="entry name" value="Transl_elong_fac_P/YeiP"/>
</dbReference>
<accession>I0IN12</accession>
<dbReference type="AlphaFoldDB" id="I0IN12"/>
<evidence type="ECO:0000256" key="2">
    <source>
        <dbReference type="ARBA" id="ARBA00004815"/>
    </source>
</evidence>
<dbReference type="NCBIfam" id="NF001810">
    <property type="entry name" value="PRK00529.1"/>
    <property type="match status" value="1"/>
</dbReference>
<dbReference type="SUPFAM" id="SSF50249">
    <property type="entry name" value="Nucleic acid-binding proteins"/>
    <property type="match status" value="2"/>
</dbReference>
<dbReference type="PROSITE" id="PS01275">
    <property type="entry name" value="EFP"/>
    <property type="match status" value="1"/>
</dbReference>
<evidence type="ECO:0000256" key="3">
    <source>
        <dbReference type="ARBA" id="ARBA00009479"/>
    </source>
</evidence>
<dbReference type="Proteomes" id="UP000007382">
    <property type="component" value="Chromosome"/>
</dbReference>
<dbReference type="InterPro" id="IPR013852">
    <property type="entry name" value="Transl_elong_P/YeiP_CS"/>
</dbReference>
<dbReference type="HAMAP" id="MF_00141">
    <property type="entry name" value="EF_P"/>
    <property type="match status" value="1"/>
</dbReference>
<evidence type="ECO:0000256" key="9">
    <source>
        <dbReference type="RuleBase" id="RU004389"/>
    </source>
</evidence>
<evidence type="ECO:0000256" key="1">
    <source>
        <dbReference type="ARBA" id="ARBA00004496"/>
    </source>
</evidence>
<feature type="domain" description="Translation elongation factor P/YeiP central" evidence="11">
    <location>
        <begin position="69"/>
        <end position="123"/>
    </location>
</feature>
<dbReference type="SMART" id="SM00841">
    <property type="entry name" value="Elong-fact-P_C"/>
    <property type="match status" value="1"/>
</dbReference>
<evidence type="ECO:0000256" key="4">
    <source>
        <dbReference type="ARBA" id="ARBA00022490"/>
    </source>
</evidence>
<dbReference type="STRING" id="1162668.LFE_0957"/>
<dbReference type="GO" id="GO:0043043">
    <property type="term" value="P:peptide biosynthetic process"/>
    <property type="evidence" value="ECO:0007669"/>
    <property type="project" value="InterPro"/>
</dbReference>
<sequence length="191" mass="21445">MGVIVTNEFRNGSRLELDNEPYIIVEFQHVKPGKGGSFVRTKLKSLKSGAVIERTFRTGEKFDEPDIEEKNMQFLYAQDNDYIFMDTENYEQISLSKAELGDRILFLKEQMIATILFYRGKAITVDLPLFVELTIAETDPGRKGDTASGGSKPAKLESGAVVKVPFHLQEGDVVKVDTRTGDYIERVKTAS</sequence>
<dbReference type="NCBIfam" id="TIGR00038">
    <property type="entry name" value="efp"/>
    <property type="match status" value="1"/>
</dbReference>
<reference evidence="13" key="2">
    <citation type="submission" date="2012-03" db="EMBL/GenBank/DDBJ databases">
        <title>The complete genome sequence of the pioneer microbe on fresh volcanic deposit, Leptospirillum ferrooxidans strain C2-3.</title>
        <authorList>
            <person name="Fujimura R."/>
            <person name="Sato Y."/>
            <person name="Nishizawa T."/>
            <person name="Nanba K."/>
            <person name="Oshima K."/>
            <person name="Hattori M."/>
            <person name="Kamijo T."/>
            <person name="Ohta H."/>
        </authorList>
    </citation>
    <scope>NUCLEOTIDE SEQUENCE [LARGE SCALE GENOMIC DNA]</scope>
    <source>
        <strain evidence="13">C2-3</strain>
    </source>
</reference>
<organism evidence="12 13">
    <name type="scientific">Leptospirillum ferrooxidans (strain C2-3)</name>
    <dbReference type="NCBI Taxonomy" id="1162668"/>
    <lineage>
        <taxon>Bacteria</taxon>
        <taxon>Pseudomonadati</taxon>
        <taxon>Nitrospirota</taxon>
        <taxon>Nitrospiria</taxon>
        <taxon>Nitrospirales</taxon>
        <taxon>Nitrospiraceae</taxon>
        <taxon>Leptospirillum</taxon>
    </lineage>
</organism>
<dbReference type="Gene3D" id="2.40.50.140">
    <property type="entry name" value="Nucleic acid-binding proteins"/>
    <property type="match status" value="2"/>
</dbReference>
<dbReference type="SMART" id="SM01185">
    <property type="entry name" value="EFP"/>
    <property type="match status" value="1"/>
</dbReference>
<evidence type="ECO:0000256" key="6">
    <source>
        <dbReference type="ARBA" id="ARBA00022917"/>
    </source>
</evidence>
<comment type="subcellular location">
    <subcellularLocation>
        <location evidence="1 7">Cytoplasm</location>
    </subcellularLocation>
</comment>
<dbReference type="InterPro" id="IPR011768">
    <property type="entry name" value="Transl_elongation_fac_P"/>
</dbReference>
<dbReference type="EMBL" id="AP012342">
    <property type="protein sequence ID" value="BAM06661.1"/>
    <property type="molecule type" value="Genomic_DNA"/>
</dbReference>
<dbReference type="FunFam" id="2.40.50.140:FF:000004">
    <property type="entry name" value="Elongation factor P"/>
    <property type="match status" value="1"/>
</dbReference>
<keyword evidence="4 7" id="KW-0963">Cytoplasm</keyword>
<evidence type="ECO:0000256" key="5">
    <source>
        <dbReference type="ARBA" id="ARBA00022768"/>
    </source>
</evidence>
<comment type="pathway">
    <text evidence="2 7">Protein biosynthesis; polypeptide chain elongation.</text>
</comment>
<dbReference type="Gene3D" id="2.30.30.30">
    <property type="match status" value="1"/>
</dbReference>
<dbReference type="InterPro" id="IPR008991">
    <property type="entry name" value="Translation_prot_SH3-like_sf"/>
</dbReference>
<protein>
    <recommendedName>
        <fullName evidence="7 8">Elongation factor P</fullName>
        <shortName evidence="7">EF-P</shortName>
    </recommendedName>
</protein>
<dbReference type="InterPro" id="IPR012340">
    <property type="entry name" value="NA-bd_OB-fold"/>
</dbReference>
<evidence type="ECO:0000259" key="10">
    <source>
        <dbReference type="SMART" id="SM00841"/>
    </source>
</evidence>
<reference evidence="12 13" key="1">
    <citation type="journal article" date="2012" name="J. Bacteriol.">
        <title>Complete Genome Sequence of Leptospirillum ferrooxidans Strain C2-3, Isolated from a Fresh Volcanic Ash Deposit on the Island of Miyake, Japan.</title>
        <authorList>
            <person name="Fujimura R."/>
            <person name="Sato Y."/>
            <person name="Nishizawa T."/>
            <person name="Oshima K."/>
            <person name="Kim S.-W."/>
            <person name="Hattori M."/>
            <person name="Kamijo T."/>
            <person name="Ohta H."/>
        </authorList>
    </citation>
    <scope>NUCLEOTIDE SEQUENCE [LARGE SCALE GENOMIC DNA]</scope>
    <source>
        <strain evidence="12 13">C2-3</strain>
    </source>
</reference>
<dbReference type="KEGG" id="lfc:LFE_0957"/>